<protein>
    <submittedName>
        <fullName evidence="1">Uncharacterized protein</fullName>
    </submittedName>
</protein>
<evidence type="ECO:0000313" key="1">
    <source>
        <dbReference type="EMBL" id="KAH0540625.1"/>
    </source>
</evidence>
<sequence>MSINYLRTSRRVTLFLSYSSQYRVLKTKEPRQWAVVLSFLPLALRACSLELALDASTVTLSILNSSGLNKASERDYEEDLG</sequence>
<proteinExistence type="predicted"/>
<evidence type="ECO:0000313" key="2">
    <source>
        <dbReference type="Proteomes" id="UP000826195"/>
    </source>
</evidence>
<dbReference type="AlphaFoldDB" id="A0AAV7I254"/>
<dbReference type="Proteomes" id="UP000826195">
    <property type="component" value="Unassembled WGS sequence"/>
</dbReference>
<comment type="caution">
    <text evidence="1">The sequence shown here is derived from an EMBL/GenBank/DDBJ whole genome shotgun (WGS) entry which is preliminary data.</text>
</comment>
<name>A0AAV7I254_COTGL</name>
<reference evidence="1 2" key="1">
    <citation type="journal article" date="2021" name="J. Hered.">
        <title>A chromosome-level genome assembly of the parasitoid wasp, Cotesia glomerata (Hymenoptera: Braconidae).</title>
        <authorList>
            <person name="Pinto B.J."/>
            <person name="Weis J.J."/>
            <person name="Gamble T."/>
            <person name="Ode P.J."/>
            <person name="Paul R."/>
            <person name="Zaspel J.M."/>
        </authorList>
    </citation>
    <scope>NUCLEOTIDE SEQUENCE [LARGE SCALE GENOMIC DNA]</scope>
    <source>
        <strain evidence="1">CgM1</strain>
    </source>
</reference>
<organism evidence="1 2">
    <name type="scientific">Cotesia glomerata</name>
    <name type="common">Lepidopteran parasitic wasp</name>
    <name type="synonym">Apanteles glomeratus</name>
    <dbReference type="NCBI Taxonomy" id="32391"/>
    <lineage>
        <taxon>Eukaryota</taxon>
        <taxon>Metazoa</taxon>
        <taxon>Ecdysozoa</taxon>
        <taxon>Arthropoda</taxon>
        <taxon>Hexapoda</taxon>
        <taxon>Insecta</taxon>
        <taxon>Pterygota</taxon>
        <taxon>Neoptera</taxon>
        <taxon>Endopterygota</taxon>
        <taxon>Hymenoptera</taxon>
        <taxon>Apocrita</taxon>
        <taxon>Ichneumonoidea</taxon>
        <taxon>Braconidae</taxon>
        <taxon>Microgastrinae</taxon>
        <taxon>Cotesia</taxon>
    </lineage>
</organism>
<keyword evidence="2" id="KW-1185">Reference proteome</keyword>
<gene>
    <name evidence="1" type="ORF">KQX54_018648</name>
</gene>
<dbReference type="EMBL" id="JAHXZJ010002609">
    <property type="protein sequence ID" value="KAH0540625.1"/>
    <property type="molecule type" value="Genomic_DNA"/>
</dbReference>
<accession>A0AAV7I254</accession>